<name>A0A8J3ZIL7_9ACTN</name>
<dbReference type="Proteomes" id="UP000612585">
    <property type="component" value="Unassembled WGS sequence"/>
</dbReference>
<evidence type="ECO:0000313" key="2">
    <source>
        <dbReference type="Proteomes" id="UP000612585"/>
    </source>
</evidence>
<dbReference type="EMBL" id="BOPG01000138">
    <property type="protein sequence ID" value="GIJ64924.1"/>
    <property type="molecule type" value="Genomic_DNA"/>
</dbReference>
<dbReference type="AlphaFoldDB" id="A0A8J3ZIL7"/>
<gene>
    <name evidence="1" type="ORF">Vau01_124400</name>
</gene>
<accession>A0A8J3ZIL7</accession>
<comment type="caution">
    <text evidence="1">The sequence shown here is derived from an EMBL/GenBank/DDBJ whole genome shotgun (WGS) entry which is preliminary data.</text>
</comment>
<proteinExistence type="predicted"/>
<protein>
    <submittedName>
        <fullName evidence="1">Uncharacterized protein</fullName>
    </submittedName>
</protein>
<organism evidence="1 2">
    <name type="scientific">Virgisporangium aurantiacum</name>
    <dbReference type="NCBI Taxonomy" id="175570"/>
    <lineage>
        <taxon>Bacteria</taxon>
        <taxon>Bacillati</taxon>
        <taxon>Actinomycetota</taxon>
        <taxon>Actinomycetes</taxon>
        <taxon>Micromonosporales</taxon>
        <taxon>Micromonosporaceae</taxon>
        <taxon>Virgisporangium</taxon>
    </lineage>
</organism>
<keyword evidence="2" id="KW-1185">Reference proteome</keyword>
<sequence>MWSRQAGQAAGFRGGSVWDTESLLTDQDLQIAIEHLCLRLREFFKLPEAAPR</sequence>
<reference evidence="1" key="1">
    <citation type="submission" date="2021-01" db="EMBL/GenBank/DDBJ databases">
        <title>Whole genome shotgun sequence of Virgisporangium aurantiacum NBRC 16421.</title>
        <authorList>
            <person name="Komaki H."/>
            <person name="Tamura T."/>
        </authorList>
    </citation>
    <scope>NUCLEOTIDE SEQUENCE</scope>
    <source>
        <strain evidence="1">NBRC 16421</strain>
    </source>
</reference>
<evidence type="ECO:0000313" key="1">
    <source>
        <dbReference type="EMBL" id="GIJ64924.1"/>
    </source>
</evidence>